<protein>
    <submittedName>
        <fullName evidence="2">Conjugal transfer protein TraX</fullName>
    </submittedName>
</protein>
<dbReference type="Proteomes" id="UP000595897">
    <property type="component" value="Chromosome"/>
</dbReference>
<dbReference type="EMBL" id="AP024169">
    <property type="protein sequence ID" value="BCN32176.1"/>
    <property type="molecule type" value="Genomic_DNA"/>
</dbReference>
<dbReference type="Pfam" id="PF05857">
    <property type="entry name" value="TraX"/>
    <property type="match status" value="2"/>
</dbReference>
<keyword evidence="3" id="KW-1185">Reference proteome</keyword>
<feature type="transmembrane region" description="Helical" evidence="1">
    <location>
        <begin position="58"/>
        <end position="76"/>
    </location>
</feature>
<keyword evidence="1" id="KW-1133">Transmembrane helix</keyword>
<evidence type="ECO:0000256" key="1">
    <source>
        <dbReference type="SAM" id="Phobius"/>
    </source>
</evidence>
<reference evidence="2 3" key="1">
    <citation type="submission" date="2020-11" db="EMBL/GenBank/DDBJ databases">
        <title>Draft genome sequencing of a Lachnospiraceae strain isolated from anoxic soil subjected to BSD treatment.</title>
        <authorList>
            <person name="Uek A."/>
            <person name="Tonouchi A."/>
        </authorList>
    </citation>
    <scope>NUCLEOTIDE SEQUENCE [LARGE SCALE GENOMIC DNA]</scope>
    <source>
        <strain evidence="2 3">TB5</strain>
    </source>
</reference>
<evidence type="ECO:0000313" key="2">
    <source>
        <dbReference type="EMBL" id="BCN32176.1"/>
    </source>
</evidence>
<dbReference type="KEGG" id="ahb:bsdtb5_34710"/>
<keyword evidence="1" id="KW-0472">Membrane</keyword>
<feature type="transmembrane region" description="Helical" evidence="1">
    <location>
        <begin position="214"/>
        <end position="232"/>
    </location>
</feature>
<dbReference type="InterPro" id="IPR008875">
    <property type="entry name" value="TraX"/>
</dbReference>
<accession>A0A7R7EP29</accession>
<keyword evidence="1" id="KW-0812">Transmembrane</keyword>
<dbReference type="AlphaFoldDB" id="A0A7R7EP29"/>
<organism evidence="2 3">
    <name type="scientific">Anaeromicropila herbilytica</name>
    <dbReference type="NCBI Taxonomy" id="2785025"/>
    <lineage>
        <taxon>Bacteria</taxon>
        <taxon>Bacillati</taxon>
        <taxon>Bacillota</taxon>
        <taxon>Clostridia</taxon>
        <taxon>Lachnospirales</taxon>
        <taxon>Lachnospiraceae</taxon>
        <taxon>Anaeromicropila</taxon>
    </lineage>
</organism>
<name>A0A7R7EP29_9FIRM</name>
<proteinExistence type="predicted"/>
<feature type="transmembrane region" description="Helical" evidence="1">
    <location>
        <begin position="261"/>
        <end position="281"/>
    </location>
</feature>
<gene>
    <name evidence="2" type="ORF">bsdtb5_34710</name>
</gene>
<feature type="transmembrane region" description="Helical" evidence="1">
    <location>
        <begin position="182"/>
        <end position="202"/>
    </location>
</feature>
<sequence>MSTFSLKIVALIFMVIDHIGQFIPDTPIWFRYIGRLSAPLFMFTMVFGFSYTRNRKIYIIRMYLFSVGMAIMDYILNCFNNVGDEVTNNIFATLFSIVVIIRLIEFKRENNRKWKFYLSCFCIWQMISLIICYNIGVHFDNLGLVFVAFMGNVFYDEGGFIFVVLGILLYYVKDNKKNTATFYSLFCLIYAFIINTNLVPRIMTRLDYYGYDLLYNIFNFVFSILGFDVLGFRQNTFQWMMIGALPFMLLYNGNKGKSMKYFFYIFYPLHIFILFILSNMVL</sequence>
<feature type="transmembrane region" description="Helical" evidence="1">
    <location>
        <begin position="116"/>
        <end position="136"/>
    </location>
</feature>
<dbReference type="RefSeq" id="WP_271713243.1">
    <property type="nucleotide sequence ID" value="NZ_AP024169.1"/>
</dbReference>
<feature type="transmembrane region" description="Helical" evidence="1">
    <location>
        <begin position="32"/>
        <end position="51"/>
    </location>
</feature>
<feature type="transmembrane region" description="Helical" evidence="1">
    <location>
        <begin position="142"/>
        <end position="170"/>
    </location>
</feature>
<evidence type="ECO:0000313" key="3">
    <source>
        <dbReference type="Proteomes" id="UP000595897"/>
    </source>
</evidence>
<feature type="transmembrane region" description="Helical" evidence="1">
    <location>
        <begin position="88"/>
        <end position="104"/>
    </location>
</feature>